<dbReference type="AlphaFoldDB" id="A0A915HF43"/>
<reference evidence="3" key="1">
    <citation type="submission" date="2022-11" db="UniProtKB">
        <authorList>
            <consortium name="WormBaseParasite"/>
        </authorList>
    </citation>
    <scope>IDENTIFICATION</scope>
</reference>
<feature type="compositionally biased region" description="Basic and acidic residues" evidence="1">
    <location>
        <begin position="189"/>
        <end position="207"/>
    </location>
</feature>
<dbReference type="WBParaSite" id="nRc.2.0.1.t00289-RA">
    <property type="protein sequence ID" value="nRc.2.0.1.t00289-RA"/>
    <property type="gene ID" value="nRc.2.0.1.g00289"/>
</dbReference>
<evidence type="ECO:0000256" key="1">
    <source>
        <dbReference type="SAM" id="MobiDB-lite"/>
    </source>
</evidence>
<organism evidence="2 3">
    <name type="scientific">Romanomermis culicivorax</name>
    <name type="common">Nematode worm</name>
    <dbReference type="NCBI Taxonomy" id="13658"/>
    <lineage>
        <taxon>Eukaryota</taxon>
        <taxon>Metazoa</taxon>
        <taxon>Ecdysozoa</taxon>
        <taxon>Nematoda</taxon>
        <taxon>Enoplea</taxon>
        <taxon>Dorylaimia</taxon>
        <taxon>Mermithida</taxon>
        <taxon>Mermithoidea</taxon>
        <taxon>Mermithidae</taxon>
        <taxon>Romanomermis</taxon>
    </lineage>
</organism>
<feature type="compositionally biased region" description="Polar residues" evidence="1">
    <location>
        <begin position="250"/>
        <end position="259"/>
    </location>
</feature>
<dbReference type="Proteomes" id="UP000887565">
    <property type="component" value="Unplaced"/>
</dbReference>
<proteinExistence type="predicted"/>
<keyword evidence="2" id="KW-1185">Reference proteome</keyword>
<feature type="region of interest" description="Disordered" evidence="1">
    <location>
        <begin position="21"/>
        <end position="67"/>
    </location>
</feature>
<sequence length="259" mass="29700">MLDACKDVLYRFRDEGIENFRGKGRKKRTPKSGTHDHSSPNAVASSSNIGKRRHRNERGKRSSAVSKMLVDETEDSMISSEMNTAAQLQHRHHHRQRRDETVAKPSIVTPVNVKKAAKSTSFQEADEIIRIDFFREGETEEDDDSNEISYASKHSAKRSDDFPKLEYHSDDDRRSLGAERRNHRRTNRQKSEDLCINDERRADDGRRQSKRPSHSKKQSLLLDDQVSDEDRFSRIGGDGARSKARLADAENSQIEINLV</sequence>
<evidence type="ECO:0000313" key="3">
    <source>
        <dbReference type="WBParaSite" id="nRc.2.0.1.t00289-RA"/>
    </source>
</evidence>
<name>A0A915HF43_ROMCU</name>
<feature type="compositionally biased region" description="Basic and acidic residues" evidence="1">
    <location>
        <begin position="157"/>
        <end position="180"/>
    </location>
</feature>
<feature type="region of interest" description="Disordered" evidence="1">
    <location>
        <begin position="84"/>
        <end position="105"/>
    </location>
</feature>
<protein>
    <submittedName>
        <fullName evidence="3">Uncharacterized protein</fullName>
    </submittedName>
</protein>
<evidence type="ECO:0000313" key="2">
    <source>
        <dbReference type="Proteomes" id="UP000887565"/>
    </source>
</evidence>
<feature type="compositionally biased region" description="Polar residues" evidence="1">
    <location>
        <begin position="39"/>
        <end position="49"/>
    </location>
</feature>
<feature type="region of interest" description="Disordered" evidence="1">
    <location>
        <begin position="136"/>
        <end position="259"/>
    </location>
</feature>
<feature type="compositionally biased region" description="Basic residues" evidence="1">
    <location>
        <begin position="208"/>
        <end position="217"/>
    </location>
</feature>
<accession>A0A915HF43</accession>